<keyword evidence="1" id="KW-1133">Transmembrane helix</keyword>
<evidence type="ECO:0000313" key="3">
    <source>
        <dbReference type="Proteomes" id="UP000030762"/>
    </source>
</evidence>
<evidence type="ECO:0000313" key="2">
    <source>
        <dbReference type="EMBL" id="EQC34274.1"/>
    </source>
</evidence>
<keyword evidence="1" id="KW-0472">Membrane</keyword>
<dbReference type="RefSeq" id="XP_008612136.1">
    <property type="nucleotide sequence ID" value="XM_008613914.1"/>
</dbReference>
<dbReference type="Proteomes" id="UP000030762">
    <property type="component" value="Unassembled WGS sequence"/>
</dbReference>
<dbReference type="AlphaFoldDB" id="T0Q8P3"/>
<name>T0Q8P3_SAPDV</name>
<dbReference type="InParanoid" id="T0Q8P3"/>
<proteinExistence type="predicted"/>
<feature type="transmembrane region" description="Helical" evidence="1">
    <location>
        <begin position="25"/>
        <end position="46"/>
    </location>
</feature>
<keyword evidence="1" id="KW-0812">Transmembrane</keyword>
<gene>
    <name evidence="2" type="ORF">SDRG_08046</name>
</gene>
<evidence type="ECO:0000256" key="1">
    <source>
        <dbReference type="SAM" id="Phobius"/>
    </source>
</evidence>
<feature type="transmembrane region" description="Helical" evidence="1">
    <location>
        <begin position="588"/>
        <end position="611"/>
    </location>
</feature>
<reference evidence="2 3" key="1">
    <citation type="submission" date="2012-04" db="EMBL/GenBank/DDBJ databases">
        <title>The Genome Sequence of Saprolegnia declina VS20.</title>
        <authorList>
            <consortium name="The Broad Institute Genome Sequencing Platform"/>
            <person name="Russ C."/>
            <person name="Nusbaum C."/>
            <person name="Tyler B."/>
            <person name="van West P."/>
            <person name="Dieguez-Uribeondo J."/>
            <person name="de Bruijn I."/>
            <person name="Tripathy S."/>
            <person name="Jiang R."/>
            <person name="Young S.K."/>
            <person name="Zeng Q."/>
            <person name="Gargeya S."/>
            <person name="Fitzgerald M."/>
            <person name="Haas B."/>
            <person name="Abouelleil A."/>
            <person name="Alvarado L."/>
            <person name="Arachchi H.M."/>
            <person name="Berlin A."/>
            <person name="Chapman S.B."/>
            <person name="Goldberg J."/>
            <person name="Griggs A."/>
            <person name="Gujja S."/>
            <person name="Hansen M."/>
            <person name="Howarth C."/>
            <person name="Imamovic A."/>
            <person name="Larimer J."/>
            <person name="McCowen C."/>
            <person name="Montmayeur A."/>
            <person name="Murphy C."/>
            <person name="Neiman D."/>
            <person name="Pearson M."/>
            <person name="Priest M."/>
            <person name="Roberts A."/>
            <person name="Saif S."/>
            <person name="Shea T."/>
            <person name="Sisk P."/>
            <person name="Sykes S."/>
            <person name="Wortman J."/>
            <person name="Nusbaum C."/>
            <person name="Birren B."/>
        </authorList>
    </citation>
    <scope>NUCLEOTIDE SEQUENCE [LARGE SCALE GENOMIC DNA]</scope>
    <source>
        <strain evidence="2 3">VS20</strain>
    </source>
</reference>
<dbReference type="GeneID" id="19948773"/>
<protein>
    <submittedName>
        <fullName evidence="2">Uncharacterized protein</fullName>
    </submittedName>
</protein>
<dbReference type="VEuPathDB" id="FungiDB:SDRG_08046"/>
<keyword evidence="3" id="KW-1185">Reference proteome</keyword>
<sequence length="1039" mass="113295">MLGRSLAVAPSAPSVEHLAPSRSQWALAIAGVAYLVISLGIGLWYLSLLSPSLANDLWWAGFTPTGGEALLIDLVNAQLALVAASTVNIYAADATMQKLYNMSTAGTSVSPTYARRAILGELTSIEYAVPQLRTVSGSWSMRINVQHCWVDFNKTFEMAHTDARQRRCERFFATNGAVYIEAILRNVIWTDFQAIWGGDDAPFTVAIQLALEETAIGQAFLNQVSTARASTTIQDEILYWQNYKLDRFELQWQNRWQVGITETIFLENAIGMRQLVTIKNLPRLTGPWTSLRLFWIPLNDLWNLHDMNRSLVRGSSRDFRANLSTALPAMDLEVFIGETSVSGQFFNQAALFRTTVGPFESIDLVYKSLPQTSVQAFVALRQRLVAAPGGHDLLTALPRIAVELTPLGWRSFGYYGGDPACTALPRTTYVQQSFDFFYDCSKPKPLMLVVDPLLLVLARVATASQPIQDICAVASPAAACIAATTATDQLLESFALDWNTSVANEIGLNIGLMQYATAANGSWVVLKQPLLEPSFAFFGYVFLFDWVLGNREVVSFQGDNGNLTLISNAYSPQLYTTGTQPLQSATQILYYLVVATSVILVGVGGIALVYAAKTRLRFNGLNLFFFNRIVGAVWIGRPLAFLRGASAILLLSSANASLETSSSGASRFVATPRSWLEAIVVTGEATWLTYVANDVLVLVTQDQTQLYSSMASLLVWLILLVLDVASPIAISGDLQRHCSGVQLDYGLACTSGVVSTGSSTRVATILLVQGSAITLSSMVGSLRRRSRPAKAKVAEASLLVNGIAQAFARTALGTTDTQYVLDHVACVLAGLLPIDYKGVSYTFDVKLWLLLKDHLSTTQATKVLRRPKLVYREAPSGPLFDAPHANDVQTNRRHSQAWTFLCKLMGLSYVASSIVGSISYLTVSEVNLANDVYWATFNTTGAHAFIANWLNEQLVIGNTTMIDLPLDRPSINAMASFASSTALVASPANYGAYLQHTLLSSIEATIEGLRRSNGCDAPWIFSPRGRWPTRSSAKRGAIL</sequence>
<accession>T0Q8P3</accession>
<dbReference type="EMBL" id="JH767155">
    <property type="protein sequence ID" value="EQC34274.1"/>
    <property type="molecule type" value="Genomic_DNA"/>
</dbReference>
<organism evidence="2 3">
    <name type="scientific">Saprolegnia diclina (strain VS20)</name>
    <dbReference type="NCBI Taxonomy" id="1156394"/>
    <lineage>
        <taxon>Eukaryota</taxon>
        <taxon>Sar</taxon>
        <taxon>Stramenopiles</taxon>
        <taxon>Oomycota</taxon>
        <taxon>Saprolegniomycetes</taxon>
        <taxon>Saprolegniales</taxon>
        <taxon>Saprolegniaceae</taxon>
        <taxon>Saprolegnia</taxon>
    </lineage>
</organism>